<organism evidence="1 2">
    <name type="scientific">Levilactobacillus acidifarinae DSM 19394 = JCM 15949</name>
    <dbReference type="NCBI Taxonomy" id="1423715"/>
    <lineage>
        <taxon>Bacteria</taxon>
        <taxon>Bacillati</taxon>
        <taxon>Bacillota</taxon>
        <taxon>Bacilli</taxon>
        <taxon>Lactobacillales</taxon>
        <taxon>Lactobacillaceae</taxon>
        <taxon>Levilactobacillus</taxon>
    </lineage>
</organism>
<evidence type="ECO:0000313" key="2">
    <source>
        <dbReference type="Proteomes" id="UP000051955"/>
    </source>
</evidence>
<proteinExistence type="predicted"/>
<dbReference type="EMBL" id="AZDV01000026">
    <property type="protein sequence ID" value="KRK94604.1"/>
    <property type="molecule type" value="Genomic_DNA"/>
</dbReference>
<keyword evidence="2" id="KW-1185">Reference proteome</keyword>
<comment type="caution">
    <text evidence="1">The sequence shown here is derived from an EMBL/GenBank/DDBJ whole genome shotgun (WGS) entry which is preliminary data.</text>
</comment>
<dbReference type="PATRIC" id="fig|1423715.3.peg.600"/>
<gene>
    <name evidence="1" type="ORF">FD25_GL000574</name>
</gene>
<sequence>MGEENQMQLKLMLAGLEILGGLLGVTSTATTTTAQAATWHTGTPTKARGTWRYQQGRKRYTVRIKKTGLRFVNNGRVNAQGKAARYKYLGDQTYTVKERTAHTKKVRQTTFKLKGGALYVLGRKYHRITT</sequence>
<dbReference type="AlphaFoldDB" id="A0A0R1LFN1"/>
<accession>A0A0R1LFN1</accession>
<dbReference type="STRING" id="1423715.FD25_GL000574"/>
<protein>
    <submittedName>
        <fullName evidence="1">Uncharacterized protein</fullName>
    </submittedName>
</protein>
<evidence type="ECO:0000313" key="1">
    <source>
        <dbReference type="EMBL" id="KRK94604.1"/>
    </source>
</evidence>
<reference evidence="1 2" key="1">
    <citation type="journal article" date="2015" name="Genome Announc.">
        <title>Expanding the biotechnology potential of lactobacilli through comparative genomics of 213 strains and associated genera.</title>
        <authorList>
            <person name="Sun Z."/>
            <person name="Harris H.M."/>
            <person name="McCann A."/>
            <person name="Guo C."/>
            <person name="Argimon S."/>
            <person name="Zhang W."/>
            <person name="Yang X."/>
            <person name="Jeffery I.B."/>
            <person name="Cooney J.C."/>
            <person name="Kagawa T.F."/>
            <person name="Liu W."/>
            <person name="Song Y."/>
            <person name="Salvetti E."/>
            <person name="Wrobel A."/>
            <person name="Rasinkangas P."/>
            <person name="Parkhill J."/>
            <person name="Rea M.C."/>
            <person name="O'Sullivan O."/>
            <person name="Ritari J."/>
            <person name="Douillard F.P."/>
            <person name="Paul Ross R."/>
            <person name="Yang R."/>
            <person name="Briner A.E."/>
            <person name="Felis G.E."/>
            <person name="de Vos W.M."/>
            <person name="Barrangou R."/>
            <person name="Klaenhammer T.R."/>
            <person name="Caufield P.W."/>
            <person name="Cui Y."/>
            <person name="Zhang H."/>
            <person name="O'Toole P.W."/>
        </authorList>
    </citation>
    <scope>NUCLEOTIDE SEQUENCE [LARGE SCALE GENOMIC DNA]</scope>
    <source>
        <strain evidence="1 2">DSM 19394</strain>
    </source>
</reference>
<name>A0A0R1LFN1_9LACO</name>
<dbReference type="Proteomes" id="UP000051955">
    <property type="component" value="Unassembled WGS sequence"/>
</dbReference>